<gene>
    <name evidence="6" type="ORF">TBH_C2249</name>
</gene>
<keyword evidence="4" id="KW-1133">Transmembrane helix</keyword>
<dbReference type="SUPFAM" id="SSF55073">
    <property type="entry name" value="Nucleotide cyclase"/>
    <property type="match status" value="1"/>
</dbReference>
<dbReference type="EMBL" id="AP012273">
    <property type="protein sequence ID" value="BAO45160.1"/>
    <property type="molecule type" value="Genomic_DNA"/>
</dbReference>
<dbReference type="InterPro" id="IPR000160">
    <property type="entry name" value="GGDEF_dom"/>
</dbReference>
<dbReference type="EC" id="2.7.7.65" evidence="2"/>
<dbReference type="Proteomes" id="UP000031631">
    <property type="component" value="Chromosome"/>
</dbReference>
<evidence type="ECO:0000313" key="6">
    <source>
        <dbReference type="EMBL" id="BAO45160.1"/>
    </source>
</evidence>
<dbReference type="Pfam" id="PF05226">
    <property type="entry name" value="CHASE2"/>
    <property type="match status" value="1"/>
</dbReference>
<dbReference type="FunFam" id="3.30.70.270:FF:000001">
    <property type="entry name" value="Diguanylate cyclase domain protein"/>
    <property type="match status" value="1"/>
</dbReference>
<dbReference type="Gene3D" id="3.30.70.270">
    <property type="match status" value="1"/>
</dbReference>
<evidence type="ECO:0000313" key="7">
    <source>
        <dbReference type="Proteomes" id="UP000031631"/>
    </source>
</evidence>
<dbReference type="CDD" id="cd01949">
    <property type="entry name" value="GGDEF"/>
    <property type="match status" value="1"/>
</dbReference>
<dbReference type="InterPro" id="IPR007890">
    <property type="entry name" value="CHASE2"/>
</dbReference>
<dbReference type="PANTHER" id="PTHR45138:SF9">
    <property type="entry name" value="DIGUANYLATE CYCLASE DGCM-RELATED"/>
    <property type="match status" value="1"/>
</dbReference>
<comment type="cofactor">
    <cofactor evidence="1">
        <name>Mg(2+)</name>
        <dbReference type="ChEBI" id="CHEBI:18420"/>
    </cofactor>
</comment>
<dbReference type="SMART" id="SM00267">
    <property type="entry name" value="GGDEF"/>
    <property type="match status" value="1"/>
</dbReference>
<dbReference type="InterPro" id="IPR029787">
    <property type="entry name" value="Nucleotide_cyclase"/>
</dbReference>
<dbReference type="RefSeq" id="WP_041068509.1">
    <property type="nucleotide sequence ID" value="NZ_AP012273.1"/>
</dbReference>
<evidence type="ECO:0000259" key="5">
    <source>
        <dbReference type="PROSITE" id="PS50887"/>
    </source>
</evidence>
<accession>A0A7U6JJV5</accession>
<proteinExistence type="predicted"/>
<feature type="transmembrane region" description="Helical" evidence="4">
    <location>
        <begin position="12"/>
        <end position="31"/>
    </location>
</feature>
<dbReference type="PROSITE" id="PS50887">
    <property type="entry name" value="GGDEF"/>
    <property type="match status" value="1"/>
</dbReference>
<comment type="catalytic activity">
    <reaction evidence="3">
        <text>2 GTP = 3',3'-c-di-GMP + 2 diphosphate</text>
        <dbReference type="Rhea" id="RHEA:24898"/>
        <dbReference type="ChEBI" id="CHEBI:33019"/>
        <dbReference type="ChEBI" id="CHEBI:37565"/>
        <dbReference type="ChEBI" id="CHEBI:58805"/>
        <dbReference type="EC" id="2.7.7.65"/>
    </reaction>
</comment>
<dbReference type="PANTHER" id="PTHR45138">
    <property type="entry name" value="REGULATORY COMPONENTS OF SENSORY TRANSDUCTION SYSTEM"/>
    <property type="match status" value="1"/>
</dbReference>
<dbReference type="GO" id="GO:0043709">
    <property type="term" value="P:cell adhesion involved in single-species biofilm formation"/>
    <property type="evidence" value="ECO:0007669"/>
    <property type="project" value="TreeGrafter"/>
</dbReference>
<dbReference type="AlphaFoldDB" id="A0A7U6JJV5"/>
<dbReference type="GO" id="GO:0005886">
    <property type="term" value="C:plasma membrane"/>
    <property type="evidence" value="ECO:0007669"/>
    <property type="project" value="TreeGrafter"/>
</dbReference>
<dbReference type="KEGG" id="tbn:TBH_C2249"/>
<dbReference type="GO" id="GO:1902201">
    <property type="term" value="P:negative regulation of bacterial-type flagellum-dependent cell motility"/>
    <property type="evidence" value="ECO:0007669"/>
    <property type="project" value="TreeGrafter"/>
</dbReference>
<evidence type="ECO:0000256" key="4">
    <source>
        <dbReference type="SAM" id="Phobius"/>
    </source>
</evidence>
<feature type="domain" description="GGDEF" evidence="5">
    <location>
        <begin position="413"/>
        <end position="552"/>
    </location>
</feature>
<organism evidence="6 7">
    <name type="scientific">Thiolapillus brandeum</name>
    <dbReference type="NCBI Taxonomy" id="1076588"/>
    <lineage>
        <taxon>Bacteria</taxon>
        <taxon>Pseudomonadati</taxon>
        <taxon>Pseudomonadota</taxon>
        <taxon>Gammaproteobacteria</taxon>
        <taxon>Chromatiales</taxon>
        <taxon>Sedimenticolaceae</taxon>
        <taxon>Thiolapillus</taxon>
    </lineage>
</organism>
<feature type="transmembrane region" description="Helical" evidence="4">
    <location>
        <begin position="307"/>
        <end position="325"/>
    </location>
</feature>
<dbReference type="Pfam" id="PF00990">
    <property type="entry name" value="GGDEF"/>
    <property type="match status" value="1"/>
</dbReference>
<protein>
    <recommendedName>
        <fullName evidence="2">diguanylate cyclase</fullName>
        <ecNumber evidence="2">2.7.7.65</ecNumber>
    </recommendedName>
</protein>
<keyword evidence="7" id="KW-1185">Reference proteome</keyword>
<evidence type="ECO:0000256" key="1">
    <source>
        <dbReference type="ARBA" id="ARBA00001946"/>
    </source>
</evidence>
<dbReference type="SMART" id="SM01080">
    <property type="entry name" value="CHASE2"/>
    <property type="match status" value="1"/>
</dbReference>
<dbReference type="InterPro" id="IPR050469">
    <property type="entry name" value="Diguanylate_Cyclase"/>
</dbReference>
<dbReference type="InterPro" id="IPR043128">
    <property type="entry name" value="Rev_trsase/Diguanyl_cyclase"/>
</dbReference>
<reference evidence="6 7" key="1">
    <citation type="journal article" date="2014" name="PLoS ONE">
        <title>Physiological and genomic features of a novel sulfur-oxidizing gammaproteobacterium belonging to a previously uncultivated symbiotic lineage isolated from a hydrothermal vent.</title>
        <authorList>
            <person name="Nunoura T."/>
            <person name="Takaki Y."/>
            <person name="Kazama H."/>
            <person name="Kakuta J."/>
            <person name="Shimamura S."/>
            <person name="Makita H."/>
            <person name="Hirai M."/>
            <person name="Miyazaki M."/>
            <person name="Takai K."/>
        </authorList>
    </citation>
    <scope>NUCLEOTIDE SEQUENCE [LARGE SCALE GENOMIC DNA]</scope>
    <source>
        <strain evidence="6 7">Hiromi1</strain>
    </source>
</reference>
<evidence type="ECO:0000256" key="3">
    <source>
        <dbReference type="ARBA" id="ARBA00034247"/>
    </source>
</evidence>
<sequence>MKELFDKLGGKPVTYVLGAVLLAVLVDWSGITWRMEQMVVDTELRLVRAPVAGDIAIVAIDEKSLREYGPWPWSRQLYARLLDHLQDAGAGTVAFDILFADPRRDDAEGDQAFAEAIERHGRVVLAMSSDRDISSGTVSEILPRPLFARPAAAIGHTDLPIDQDGILRGVYLQAGSGAARWPQLALAALLLDTNRKIAHLPGHESVRGGYQGQGRWIRNHRILFPFSSESNPVLAFSFADVVEGKVRKSLLAGKTIFVGVTAQGLQRLFLIPGGGNWLMSGVEIQANVLSALEQDALLTELRGWPRWIVLALLSALGGMVVALYRRNCVTKGLILGLLVTGGASLILLLFFGVITPTIPMWVSLAVMAFLANRRQVLYLQYSSGRDTLTGLCNRRSFEEHYQRMWRINERHQRPLFLLILDVDHFKRLNDAMGHLHGDEVLRKLGAYLKSKTRRAGDRACRIGGEEFAILLDMDEPDMQRVHGYAQQIVDDVRDLGISYSDAGQDYCLTLSIGCASMVPGESSTPDALFDAADQALYQAKKAGRNQVWCYESDKQPAAPNAVEDKLYGQ</sequence>
<keyword evidence="4" id="KW-0472">Membrane</keyword>
<dbReference type="OrthoDB" id="9803824at2"/>
<dbReference type="NCBIfam" id="TIGR00254">
    <property type="entry name" value="GGDEF"/>
    <property type="match status" value="1"/>
</dbReference>
<keyword evidence="4" id="KW-0812">Transmembrane</keyword>
<dbReference type="GO" id="GO:0052621">
    <property type="term" value="F:diguanylate cyclase activity"/>
    <property type="evidence" value="ECO:0007669"/>
    <property type="project" value="UniProtKB-EC"/>
</dbReference>
<evidence type="ECO:0000256" key="2">
    <source>
        <dbReference type="ARBA" id="ARBA00012528"/>
    </source>
</evidence>
<name>A0A7U6JJV5_9GAMM</name>